<reference evidence="4 5" key="1">
    <citation type="journal article" date="2021" name="Environ. Microbiol.">
        <title>Genetic insights into the dark matter of the mammalian gut microbiota through targeted genome reconstruction.</title>
        <authorList>
            <person name="Lugli G.A."/>
            <person name="Alessandri G."/>
            <person name="Milani C."/>
            <person name="Viappiani A."/>
            <person name="Fontana F."/>
            <person name="Tarracchini C."/>
            <person name="Mancabelli L."/>
            <person name="Argentini C."/>
            <person name="Ruiz L."/>
            <person name="Margolles A."/>
            <person name="van Sinderen D."/>
            <person name="Turroni F."/>
            <person name="Ventura M."/>
        </authorList>
    </citation>
    <scope>NUCLEOTIDE SEQUENCE [LARGE SCALE GENOMIC DNA]</scope>
    <source>
        <strain evidence="4 5">MA1</strain>
    </source>
</reference>
<keyword evidence="2" id="KW-0418">Kinase</keyword>
<evidence type="ECO:0000256" key="1">
    <source>
        <dbReference type="ARBA" id="ARBA00022679"/>
    </source>
</evidence>
<keyword evidence="1" id="KW-0808">Transferase</keyword>
<dbReference type="InterPro" id="IPR012893">
    <property type="entry name" value="HipA-like_C"/>
</dbReference>
<dbReference type="Pfam" id="PF07804">
    <property type="entry name" value="HipA_C"/>
    <property type="match status" value="1"/>
</dbReference>
<comment type="caution">
    <text evidence="4">The sequence shown here is derived from an EMBL/GenBank/DDBJ whole genome shotgun (WGS) entry which is preliminary data.</text>
</comment>
<evidence type="ECO:0000313" key="5">
    <source>
        <dbReference type="Proteomes" id="UP000710815"/>
    </source>
</evidence>
<organism evidence="4 5">
    <name type="scientific">Bifidobacterium amazonense</name>
    <dbReference type="NCBI Taxonomy" id="2809027"/>
    <lineage>
        <taxon>Bacteria</taxon>
        <taxon>Bacillati</taxon>
        <taxon>Actinomycetota</taxon>
        <taxon>Actinomycetes</taxon>
        <taxon>Bifidobacteriales</taxon>
        <taxon>Bifidobacteriaceae</taxon>
        <taxon>Bifidobacterium</taxon>
    </lineage>
</organism>
<gene>
    <name evidence="4" type="ORF">JS533_010660</name>
</gene>
<proteinExistence type="predicted"/>
<evidence type="ECO:0000256" key="2">
    <source>
        <dbReference type="ARBA" id="ARBA00022777"/>
    </source>
</evidence>
<dbReference type="Proteomes" id="UP000710815">
    <property type="component" value="Unassembled WGS sequence"/>
</dbReference>
<protein>
    <submittedName>
        <fullName evidence="4">HipA domain-containing protein</fullName>
    </submittedName>
</protein>
<evidence type="ECO:0000259" key="3">
    <source>
        <dbReference type="Pfam" id="PF07804"/>
    </source>
</evidence>
<keyword evidence="5" id="KW-1185">Reference proteome</keyword>
<accession>A0ABS9VXC7</accession>
<dbReference type="EMBL" id="JAFEJT020000052">
    <property type="protein sequence ID" value="MCH9276727.1"/>
    <property type="molecule type" value="Genomic_DNA"/>
</dbReference>
<feature type="domain" description="HipA-like C-terminal" evidence="3">
    <location>
        <begin position="2"/>
        <end position="84"/>
    </location>
</feature>
<sequence length="123" mass="13682">MFGAAIGNLDDHLRNHGYLRKDGAWRLSPAFDMNPEPYDTADTDTHQMSLFGDTAIDTGKLLSDDGLSLFGVSPRYAEQWVVTLRSALSQALPRASMRRLDAHSVNMMASRFDRAIESLSHVN</sequence>
<evidence type="ECO:0000313" key="4">
    <source>
        <dbReference type="EMBL" id="MCH9276727.1"/>
    </source>
</evidence>
<reference evidence="4 5" key="2">
    <citation type="journal article" date="2021" name="Syst. Appl. Microbiol.">
        <title>Phylogenetic classification of ten novel species belonging to the genus Bifidobacterium comprising B. phasiani sp. nov., B. pongonis sp. nov., B. saguinibicoloris sp. nov., B. colobi sp. nov., B. simiiventris sp. nov., B. santillanense sp. nov., B. miconis sp. nov., B. amazonense sp. nov., B. pluvialisilvae sp. nov., and B. miconisargentati sp. nov.</title>
        <authorList>
            <person name="Lugli G.A."/>
            <person name="Calvete-Torre I."/>
            <person name="Alessandri G."/>
            <person name="Milani C."/>
            <person name="Turroni F."/>
            <person name="Laiolo P."/>
            <person name="Ossiprandi M.C."/>
            <person name="Margolles A."/>
            <person name="Ruiz L."/>
            <person name="Ventura M."/>
        </authorList>
    </citation>
    <scope>NUCLEOTIDE SEQUENCE [LARGE SCALE GENOMIC DNA]</scope>
    <source>
        <strain evidence="4 5">MA1</strain>
    </source>
</reference>
<name>A0ABS9VXC7_9BIFI</name>